<feature type="domain" description="Phage zinc binding" evidence="1">
    <location>
        <begin position="1"/>
        <end position="27"/>
    </location>
</feature>
<dbReference type="KEGG" id="vg:40090769"/>
<dbReference type="RefSeq" id="YP_009614420.1">
    <property type="nucleotide sequence ID" value="NC_042034.1"/>
</dbReference>
<protein>
    <recommendedName>
        <fullName evidence="1">Phage zinc binding domain-containing protein</fullName>
    </recommendedName>
</protein>
<dbReference type="GeneID" id="40090769"/>
<dbReference type="Pfam" id="PF24331">
    <property type="entry name" value="Phage_zn_bind_7"/>
    <property type="match status" value="1"/>
</dbReference>
<evidence type="ECO:0000313" key="2">
    <source>
        <dbReference type="EMBL" id="AEJ94611.1"/>
    </source>
</evidence>
<organism evidence="2 3">
    <name type="scientific">Mycobacterium phage ChrisnMich</name>
    <dbReference type="NCBI Taxonomy" id="1034130"/>
    <lineage>
        <taxon>Viruses</taxon>
        <taxon>Duplodnaviria</taxon>
        <taxon>Heunggongvirae</taxon>
        <taxon>Uroviricota</taxon>
        <taxon>Caudoviricetes</taxon>
        <taxon>Bclasvirinae</taxon>
        <taxon>Coopervirus</taxon>
        <taxon>Coopervirus chrisnmich</taxon>
    </lineage>
</organism>
<proteinExistence type="predicted"/>
<dbReference type="InterPro" id="IPR056626">
    <property type="entry name" value="Znf_bind_phage"/>
</dbReference>
<keyword evidence="3" id="KW-1185">Reference proteome</keyword>
<gene>
    <name evidence="2" type="primary">97</name>
    <name evidence="2" type="ORF">CHRISNMICH_97</name>
</gene>
<name>G1BLF4_9CAUD</name>
<dbReference type="Proteomes" id="UP000221672">
    <property type="component" value="Segment"/>
</dbReference>
<accession>G1BLF4</accession>
<evidence type="ECO:0000313" key="3">
    <source>
        <dbReference type="Proteomes" id="UP000221672"/>
    </source>
</evidence>
<sequence>MYDPADITEPPTCEDCGGYVNDHDATCRTGQGITSDLENTLAGEAADWALASRIVDWETTENAAYWRDRREARA</sequence>
<dbReference type="OrthoDB" id="23656at10239"/>
<dbReference type="EMBL" id="JF704094">
    <property type="protein sequence ID" value="AEJ94611.1"/>
    <property type="molecule type" value="Genomic_DNA"/>
</dbReference>
<reference evidence="2 3" key="1">
    <citation type="journal article" date="2012" name="J. Virol.">
        <title>Complete Genome Sequences of 138 Mycobacteriophages.</title>
        <authorList>
            <consortium name="the Science Education Alliance Phage Hunters Advancing Genomics and Evolutionary Science Program"/>
            <consortium name="the KwaZulu-Natal Research Institute for Tuberculosis and HIV Mycobacterial Genetics Course Students"/>
            <consortium name="the Phage Hunters Integrating Research and Education Program"/>
            <person name="Hatfull G.F."/>
        </authorList>
    </citation>
    <scope>NUCLEOTIDE SEQUENCE [LARGE SCALE GENOMIC DNA]</scope>
    <source>
        <strain evidence="3">ChrisnMich</strain>
    </source>
</reference>
<evidence type="ECO:0000259" key="1">
    <source>
        <dbReference type="Pfam" id="PF24331"/>
    </source>
</evidence>